<evidence type="ECO:0000256" key="6">
    <source>
        <dbReference type="ARBA" id="ARBA00022827"/>
    </source>
</evidence>
<evidence type="ECO:0000259" key="11">
    <source>
        <dbReference type="PROSITE" id="PS51387"/>
    </source>
</evidence>
<dbReference type="InterPro" id="IPR007173">
    <property type="entry name" value="ALO_C"/>
</dbReference>
<accession>A0A517LPB1</accession>
<dbReference type="InterPro" id="IPR010031">
    <property type="entry name" value="FAD_lactone_oxidase-like"/>
</dbReference>
<evidence type="ECO:0000256" key="3">
    <source>
        <dbReference type="ARBA" id="ARBA00005466"/>
    </source>
</evidence>
<dbReference type="Pfam" id="PF01565">
    <property type="entry name" value="FAD_binding_4"/>
    <property type="match status" value="1"/>
</dbReference>
<sequence length="1155" mass="127213">MARGPGIVGYLPIVCLKSQESKSQDTTDRGMGEKASTCMPRTPDFRACLACIDFGLAWMGVGLHPILPSLPALLPFQPPSGSLSPISPRIFCIPTRQSRIACVSRFDLRQSLPILLDIGLTISLGARPHTCEKDLSRLRPAAPETTQIYIQRLSRENDYMAPASGSAHPDDEGEGELQAPTPPPTAAMSSSLDRHQNGANPTTQYPYGSAPSVPPNRQGVSSVPYTTDFGMVMIIVIDGDGNALYTMSTPADNLDGGAHVSTSLALTPLAEASSTGMPFRTSSPATNSAMATSSSSLSLGTGSEFQRKPGPHGPTFPVIIALSIIFPTIIIALSLCAFYFLCIRRRRQTRQDHEGAAVIAARRVPEMKNSGPRGDPNMLNARALASDFTPADVSLLTPPATTSSAGTATPPVILTTTMNDAYYTGIDTSDHISLNDHRSEASADTFGEEPPPPYRPRSVPPISRETSVRTSICRNTSLRSSRHDPLSGSNLMRRSVDVRSPFDDPEDSDDDNLSQISTIRSLPRRDTDRLSVVSDMSYREEPLHASGATLANSEIGRITPVVSPNMNDSILQRELSKLDLAGIPFRAVQNHTHHTWAKTFHSHPSLYIQPQSLAEIQKLVHLARRCRKRLVVVGSAHCPNTITCTSSWMVNLDEYDKVLRVDKEKRLLTVQAGVRLGALNMEAKRYGWTIPNLGSIDQQSLAGAIATGTHGSSLYHGILSQWVHSLSLVLANGEVVKCSAQQNKDLFQAALVSLGALGIVVEVEYQMVAATNIEWVQTLQSMDAVLGTWGSDLWTQAEFTRVWWLPYLHRAVVWRARKSQKEHVAPKSNWYGGAVGFHTYHMLLWLSSYIPRILPAVEWFVFGMQYGFSTGTFITAVEEQRTGLLMNCLYSQFVNEWALPLSQGPETIRRLSAWLNGRESESGIPFSAKGLWVHSPIEVRVSDTSKHAGQARPFLDISYDDGPTLYLNATLYRAYGIDPPCKDRYYEGFEWLMRDVGAKPHWAKNFLTTQRSDFEEMYGDKLQSWRRVRREVDPEGLFVGDWLRQNVLEAPRKEPLLCEEIEVCRTAQGKNRGGGVEWFGKQAFTSTEGLTKRRNSSRSSEESFGQVASAEIEEDMLVKSLSEDQGSPVDFGDFHSKPREGAGKGLDGTKVFEKM</sequence>
<organism evidence="12 13">
    <name type="scientific">Venturia effusa</name>
    <dbReference type="NCBI Taxonomy" id="50376"/>
    <lineage>
        <taxon>Eukaryota</taxon>
        <taxon>Fungi</taxon>
        <taxon>Dikarya</taxon>
        <taxon>Ascomycota</taxon>
        <taxon>Pezizomycotina</taxon>
        <taxon>Dothideomycetes</taxon>
        <taxon>Pleosporomycetidae</taxon>
        <taxon>Venturiales</taxon>
        <taxon>Venturiaceae</taxon>
        <taxon>Venturia</taxon>
    </lineage>
</organism>
<dbReference type="InterPro" id="IPR016167">
    <property type="entry name" value="FAD-bd_PCMH_sub1"/>
</dbReference>
<dbReference type="Pfam" id="PF04030">
    <property type="entry name" value="ALO"/>
    <property type="match status" value="1"/>
</dbReference>
<dbReference type="PANTHER" id="PTHR43762:SF1">
    <property type="entry name" value="D-ARABINONO-1,4-LACTONE OXIDASE"/>
    <property type="match status" value="1"/>
</dbReference>
<feature type="compositionally biased region" description="Acidic residues" evidence="10">
    <location>
        <begin position="503"/>
        <end position="512"/>
    </location>
</feature>
<comment type="similarity">
    <text evidence="3 9">Belongs to the oxygen-dependent FAD-linked oxidoreductase family.</text>
</comment>
<feature type="compositionally biased region" description="Polar residues" evidence="10">
    <location>
        <begin position="197"/>
        <end position="206"/>
    </location>
</feature>
<feature type="transmembrane region" description="Helical" evidence="9">
    <location>
        <begin position="316"/>
        <end position="341"/>
    </location>
</feature>
<dbReference type="Proteomes" id="UP000316270">
    <property type="component" value="Chromosome 18"/>
</dbReference>
<dbReference type="Gene3D" id="3.30.465.10">
    <property type="match status" value="1"/>
</dbReference>
<proteinExistence type="inferred from homology"/>
<protein>
    <recommendedName>
        <fullName evidence="4 9">D-arabinono-1,4-lactone oxidase</fullName>
        <shortName evidence="9">ALO</shortName>
        <ecNumber evidence="4 9">1.1.3.37</ecNumber>
    </recommendedName>
    <alternativeName>
        <fullName evidence="8 9">L-galactono-gamma-lactone oxidase</fullName>
    </alternativeName>
</protein>
<feature type="compositionally biased region" description="Low complexity" evidence="10">
    <location>
        <begin position="281"/>
        <end position="303"/>
    </location>
</feature>
<comment type="subcellular location">
    <subcellularLocation>
        <location evidence="9">Mitochondrion membrane</location>
    </subcellularLocation>
</comment>
<keyword evidence="7 9" id="KW-0560">Oxidoreductase</keyword>
<comment type="pathway">
    <text evidence="2 9">Cofactor biosynthesis; D-erythroascorbate biosynthesis; dehydro-D-arabinono-1,4-lactone from D-arabinose: step 2/2.</text>
</comment>
<evidence type="ECO:0000256" key="5">
    <source>
        <dbReference type="ARBA" id="ARBA00022630"/>
    </source>
</evidence>
<dbReference type="GO" id="GO:0003885">
    <property type="term" value="F:D-arabinono-1,4-lactone oxidase activity"/>
    <property type="evidence" value="ECO:0007669"/>
    <property type="project" value="UniProtKB-UniRule"/>
</dbReference>
<keyword evidence="5 9" id="KW-0285">Flavoprotein</keyword>
<evidence type="ECO:0000256" key="1">
    <source>
        <dbReference type="ARBA" id="ARBA00001974"/>
    </source>
</evidence>
<keyword evidence="13" id="KW-1185">Reference proteome</keyword>
<dbReference type="SUPFAM" id="SSF56176">
    <property type="entry name" value="FAD-binding/transporter-associated domain-like"/>
    <property type="match status" value="1"/>
</dbReference>
<dbReference type="GO" id="GO:0031966">
    <property type="term" value="C:mitochondrial membrane"/>
    <property type="evidence" value="ECO:0007669"/>
    <property type="project" value="UniProtKB-SubCell"/>
</dbReference>
<comment type="cofactor">
    <cofactor evidence="1 9">
        <name>FAD</name>
        <dbReference type="ChEBI" id="CHEBI:57692"/>
    </cofactor>
</comment>
<dbReference type="Gene3D" id="3.30.43.10">
    <property type="entry name" value="Uridine Diphospho-n-acetylenolpyruvylglucosamine Reductase, domain 2"/>
    <property type="match status" value="1"/>
</dbReference>
<dbReference type="PROSITE" id="PS51387">
    <property type="entry name" value="FAD_PCMH"/>
    <property type="match status" value="1"/>
</dbReference>
<evidence type="ECO:0000256" key="10">
    <source>
        <dbReference type="SAM" id="MobiDB-lite"/>
    </source>
</evidence>
<dbReference type="EC" id="1.1.3.37" evidence="4 9"/>
<dbReference type="InterPro" id="IPR016169">
    <property type="entry name" value="FAD-bd_PCMH_sub2"/>
</dbReference>
<dbReference type="GO" id="GO:0071949">
    <property type="term" value="F:FAD binding"/>
    <property type="evidence" value="ECO:0007669"/>
    <property type="project" value="UniProtKB-UniRule"/>
</dbReference>
<dbReference type="NCBIfam" id="TIGR01678">
    <property type="entry name" value="FAD_lactone_ox"/>
    <property type="match status" value="1"/>
</dbReference>
<dbReference type="EMBL" id="CP042202">
    <property type="protein sequence ID" value="QDS77485.1"/>
    <property type="molecule type" value="Genomic_DNA"/>
</dbReference>
<feature type="region of interest" description="Disordered" evidence="10">
    <location>
        <begin position="429"/>
        <end position="513"/>
    </location>
</feature>
<reference evidence="12 13" key="1">
    <citation type="submission" date="2019-07" db="EMBL/GenBank/DDBJ databases">
        <title>Finished genome of Venturia effusa.</title>
        <authorList>
            <person name="Young C.A."/>
            <person name="Cox M.P."/>
            <person name="Ganley A.R.D."/>
            <person name="David W.J."/>
        </authorList>
    </citation>
    <scope>NUCLEOTIDE SEQUENCE [LARGE SCALE GENOMIC DNA]</scope>
    <source>
        <strain evidence="13">albino</strain>
    </source>
</reference>
<feature type="region of interest" description="Disordered" evidence="10">
    <location>
        <begin position="275"/>
        <end position="310"/>
    </location>
</feature>
<dbReference type="AlphaFoldDB" id="A0A517LPB1"/>
<evidence type="ECO:0000256" key="4">
    <source>
        <dbReference type="ARBA" id="ARBA00013136"/>
    </source>
</evidence>
<feature type="compositionally biased region" description="Polar residues" evidence="10">
    <location>
        <begin position="468"/>
        <end position="479"/>
    </location>
</feature>
<evidence type="ECO:0000256" key="9">
    <source>
        <dbReference type="RuleBase" id="RU367158"/>
    </source>
</evidence>
<evidence type="ECO:0000256" key="7">
    <source>
        <dbReference type="ARBA" id="ARBA00023002"/>
    </source>
</evidence>
<evidence type="ECO:0000256" key="8">
    <source>
        <dbReference type="ARBA" id="ARBA00033418"/>
    </source>
</evidence>
<keyword evidence="9" id="KW-0472">Membrane</keyword>
<feature type="compositionally biased region" description="Basic and acidic residues" evidence="10">
    <location>
        <begin position="1132"/>
        <end position="1142"/>
    </location>
</feature>
<dbReference type="InterPro" id="IPR006094">
    <property type="entry name" value="Oxid_FAD_bind_N"/>
</dbReference>
<dbReference type="InterPro" id="IPR030654">
    <property type="entry name" value="Sugar_lactone_oxidase"/>
</dbReference>
<name>A0A517LPB1_9PEZI</name>
<feature type="region of interest" description="Disordered" evidence="10">
    <location>
        <begin position="1121"/>
        <end position="1155"/>
    </location>
</feature>
<dbReference type="OrthoDB" id="610608at2759"/>
<dbReference type="UniPathway" id="UPA00771">
    <property type="reaction ID" value="UER00766"/>
</dbReference>
<dbReference type="PANTHER" id="PTHR43762">
    <property type="entry name" value="L-GULONOLACTONE OXIDASE"/>
    <property type="match status" value="1"/>
</dbReference>
<dbReference type="InterPro" id="IPR036318">
    <property type="entry name" value="FAD-bd_PCMH-like_sf"/>
</dbReference>
<comment type="catalytic activity">
    <reaction evidence="9">
        <text>D-arabinono-1,4-lactone + O2 = dehydro-D-arabinono-1,4-lactone + H2O2 + H(+)</text>
        <dbReference type="Rhea" id="RHEA:23756"/>
        <dbReference type="ChEBI" id="CHEBI:15378"/>
        <dbReference type="ChEBI" id="CHEBI:15379"/>
        <dbReference type="ChEBI" id="CHEBI:16240"/>
        <dbReference type="ChEBI" id="CHEBI:16292"/>
        <dbReference type="ChEBI" id="CHEBI:58277"/>
        <dbReference type="EC" id="1.1.3.37"/>
    </reaction>
</comment>
<feature type="compositionally biased region" description="Basic and acidic residues" evidence="10">
    <location>
        <begin position="429"/>
        <end position="441"/>
    </location>
</feature>
<dbReference type="InterPro" id="IPR016166">
    <property type="entry name" value="FAD-bd_PCMH"/>
</dbReference>
<dbReference type="STRING" id="50376.A0A517LPB1"/>
<keyword evidence="9" id="KW-0496">Mitochondrion</keyword>
<keyword evidence="9" id="KW-1133">Transmembrane helix</keyword>
<gene>
    <name evidence="12" type="ORF">FKW77_000071</name>
</gene>
<feature type="region of interest" description="Disordered" evidence="10">
    <location>
        <begin position="160"/>
        <end position="217"/>
    </location>
</feature>
<evidence type="ECO:0000313" key="13">
    <source>
        <dbReference type="Proteomes" id="UP000316270"/>
    </source>
</evidence>
<dbReference type="Gene3D" id="3.30.70.2520">
    <property type="match status" value="1"/>
</dbReference>
<keyword evidence="6 9" id="KW-0274">FAD</keyword>
<keyword evidence="9" id="KW-0812">Transmembrane</keyword>
<evidence type="ECO:0000256" key="2">
    <source>
        <dbReference type="ARBA" id="ARBA00005083"/>
    </source>
</evidence>
<feature type="domain" description="FAD-binding PCMH-type" evidence="11">
    <location>
        <begin position="600"/>
        <end position="770"/>
    </location>
</feature>
<evidence type="ECO:0000313" key="12">
    <source>
        <dbReference type="EMBL" id="QDS77485.1"/>
    </source>
</evidence>
<feature type="compositionally biased region" description="Pro residues" evidence="10">
    <location>
        <begin position="449"/>
        <end position="459"/>
    </location>
</feature>